<dbReference type="PANTHER" id="PTHR10578:SF107">
    <property type="entry name" value="2-HYDROXYACID OXIDASE 1"/>
    <property type="match status" value="1"/>
</dbReference>
<dbReference type="InterPro" id="IPR000262">
    <property type="entry name" value="FMN-dep_DH"/>
</dbReference>
<feature type="binding site" evidence="7">
    <location>
        <position position="174"/>
    </location>
    <ligand>
        <name>glyoxylate</name>
        <dbReference type="ChEBI" id="CHEBI:36655"/>
    </ligand>
</feature>
<name>A0A1I6HFP2_9FLAO</name>
<dbReference type="Proteomes" id="UP000199534">
    <property type="component" value="Unassembled WGS sequence"/>
</dbReference>
<dbReference type="InterPro" id="IPR013785">
    <property type="entry name" value="Aldolase_TIM"/>
</dbReference>
<dbReference type="Pfam" id="PF01070">
    <property type="entry name" value="FMN_dh"/>
    <property type="match status" value="1"/>
</dbReference>
<keyword evidence="4" id="KW-0560">Oxidoreductase</keyword>
<feature type="binding site" evidence="7">
    <location>
        <position position="288"/>
    </location>
    <ligand>
        <name>glyoxylate</name>
        <dbReference type="ChEBI" id="CHEBI:36655"/>
    </ligand>
</feature>
<evidence type="ECO:0000256" key="1">
    <source>
        <dbReference type="ARBA" id="ARBA00001917"/>
    </source>
</evidence>
<dbReference type="SUPFAM" id="SSF51395">
    <property type="entry name" value="FMN-linked oxidoreductases"/>
    <property type="match status" value="1"/>
</dbReference>
<dbReference type="InterPro" id="IPR012133">
    <property type="entry name" value="Alpha-hydoxy_acid_DH_FMN"/>
</dbReference>
<dbReference type="PANTHER" id="PTHR10578">
    <property type="entry name" value="S -2-HYDROXY-ACID OXIDASE-RELATED"/>
    <property type="match status" value="1"/>
</dbReference>
<evidence type="ECO:0000313" key="10">
    <source>
        <dbReference type="Proteomes" id="UP000199534"/>
    </source>
</evidence>
<dbReference type="GO" id="GO:0009060">
    <property type="term" value="P:aerobic respiration"/>
    <property type="evidence" value="ECO:0007669"/>
    <property type="project" value="TreeGrafter"/>
</dbReference>
<feature type="active site" description="Proton acceptor" evidence="6">
    <location>
        <position position="285"/>
    </location>
</feature>
<feature type="binding site" evidence="7">
    <location>
        <position position="283"/>
    </location>
    <ligand>
        <name>FMN</name>
        <dbReference type="ChEBI" id="CHEBI:58210"/>
    </ligand>
</feature>
<feature type="domain" description="FMN hydroxy acid dehydrogenase" evidence="8">
    <location>
        <begin position="8"/>
        <end position="387"/>
    </location>
</feature>
<feature type="binding site" evidence="7">
    <location>
        <begin position="87"/>
        <end position="89"/>
    </location>
    <ligand>
        <name>FMN</name>
        <dbReference type="ChEBI" id="CHEBI:58210"/>
    </ligand>
</feature>
<evidence type="ECO:0000259" key="8">
    <source>
        <dbReference type="PROSITE" id="PS51349"/>
    </source>
</evidence>
<dbReference type="GO" id="GO:0005886">
    <property type="term" value="C:plasma membrane"/>
    <property type="evidence" value="ECO:0007669"/>
    <property type="project" value="TreeGrafter"/>
</dbReference>
<dbReference type="CDD" id="cd02809">
    <property type="entry name" value="alpha_hydroxyacid_oxid_FMN"/>
    <property type="match status" value="1"/>
</dbReference>
<keyword evidence="10" id="KW-1185">Reference proteome</keyword>
<dbReference type="PROSITE" id="PS00557">
    <property type="entry name" value="FMN_HYDROXY_ACID_DH_1"/>
    <property type="match status" value="1"/>
</dbReference>
<proteinExistence type="inferred from homology"/>
<accession>A0A1I6HFP2</accession>
<dbReference type="GO" id="GO:0010181">
    <property type="term" value="F:FMN binding"/>
    <property type="evidence" value="ECO:0007669"/>
    <property type="project" value="InterPro"/>
</dbReference>
<dbReference type="GO" id="GO:0004459">
    <property type="term" value="F:L-lactate dehydrogenase (NAD+) activity"/>
    <property type="evidence" value="ECO:0007669"/>
    <property type="project" value="TreeGrafter"/>
</dbReference>
<feature type="binding site" evidence="7">
    <location>
        <position position="34"/>
    </location>
    <ligand>
        <name>glyoxylate</name>
        <dbReference type="ChEBI" id="CHEBI:36655"/>
    </ligand>
</feature>
<protein>
    <submittedName>
        <fullName evidence="9">L-lactate dehydrogenase (Cytochrome)</fullName>
    </submittedName>
</protein>
<dbReference type="InterPro" id="IPR037396">
    <property type="entry name" value="FMN_HAD"/>
</dbReference>
<dbReference type="Gene3D" id="3.20.20.70">
    <property type="entry name" value="Aldolase class I"/>
    <property type="match status" value="1"/>
</dbReference>
<organism evidence="9 10">
    <name type="scientific">Robiginitalea myxolifaciens</name>
    <dbReference type="NCBI Taxonomy" id="400055"/>
    <lineage>
        <taxon>Bacteria</taxon>
        <taxon>Pseudomonadati</taxon>
        <taxon>Bacteroidota</taxon>
        <taxon>Flavobacteriia</taxon>
        <taxon>Flavobacteriales</taxon>
        <taxon>Flavobacteriaceae</taxon>
        <taxon>Robiginitalea</taxon>
    </lineage>
</organism>
<evidence type="ECO:0000256" key="6">
    <source>
        <dbReference type="PIRSR" id="PIRSR000138-1"/>
    </source>
</evidence>
<evidence type="ECO:0000256" key="2">
    <source>
        <dbReference type="ARBA" id="ARBA00022630"/>
    </source>
</evidence>
<dbReference type="OrthoDB" id="9770452at2"/>
<feature type="binding site" evidence="7">
    <location>
        <position position="285"/>
    </location>
    <ligand>
        <name>glyoxylate</name>
        <dbReference type="ChEBI" id="CHEBI:36655"/>
    </ligand>
</feature>
<evidence type="ECO:0000256" key="5">
    <source>
        <dbReference type="ARBA" id="ARBA00024042"/>
    </source>
</evidence>
<feature type="binding site" evidence="7">
    <location>
        <begin position="339"/>
        <end position="340"/>
    </location>
    <ligand>
        <name>FMN</name>
        <dbReference type="ChEBI" id="CHEBI:58210"/>
    </ligand>
</feature>
<dbReference type="STRING" id="400055.SAMN04490243_2697"/>
<feature type="binding site" evidence="7">
    <location>
        <position position="139"/>
    </location>
    <ligand>
        <name>glyoxylate</name>
        <dbReference type="ChEBI" id="CHEBI:36655"/>
    </ligand>
</feature>
<dbReference type="InterPro" id="IPR008259">
    <property type="entry name" value="FMN_hydac_DH_AS"/>
</dbReference>
<comment type="similarity">
    <text evidence="5">Belongs to the FMN-dependent alpha-hydroxy acid dehydrogenase family.</text>
</comment>
<reference evidence="9 10" key="1">
    <citation type="submission" date="2016-10" db="EMBL/GenBank/DDBJ databases">
        <authorList>
            <person name="de Groot N.N."/>
        </authorList>
    </citation>
    <scope>NUCLEOTIDE SEQUENCE [LARGE SCALE GENOMIC DNA]</scope>
    <source>
        <strain evidence="9 10">DSM 21019</strain>
    </source>
</reference>
<evidence type="ECO:0000256" key="7">
    <source>
        <dbReference type="PIRSR" id="PIRSR000138-2"/>
    </source>
</evidence>
<evidence type="ECO:0000256" key="4">
    <source>
        <dbReference type="ARBA" id="ARBA00023002"/>
    </source>
</evidence>
<feature type="binding site" evidence="7">
    <location>
        <position position="261"/>
    </location>
    <ligand>
        <name>FMN</name>
        <dbReference type="ChEBI" id="CHEBI:58210"/>
    </ligand>
</feature>
<feature type="binding site" evidence="7">
    <location>
        <begin position="316"/>
        <end position="320"/>
    </location>
    <ligand>
        <name>FMN</name>
        <dbReference type="ChEBI" id="CHEBI:58210"/>
    </ligand>
</feature>
<feature type="binding site" evidence="7">
    <location>
        <position position="137"/>
    </location>
    <ligand>
        <name>FMN</name>
        <dbReference type="ChEBI" id="CHEBI:58210"/>
    </ligand>
</feature>
<keyword evidence="3 7" id="KW-0288">FMN</keyword>
<keyword evidence="2 7" id="KW-0285">Flavoprotein</keyword>
<dbReference type="RefSeq" id="WP_092983106.1">
    <property type="nucleotide sequence ID" value="NZ_FOYQ01000002.1"/>
</dbReference>
<evidence type="ECO:0000313" key="9">
    <source>
        <dbReference type="EMBL" id="SFR53335.1"/>
    </source>
</evidence>
<dbReference type="PROSITE" id="PS51349">
    <property type="entry name" value="FMN_HYDROXY_ACID_DH_2"/>
    <property type="match status" value="1"/>
</dbReference>
<dbReference type="EMBL" id="FOYQ01000002">
    <property type="protein sequence ID" value="SFR53335.1"/>
    <property type="molecule type" value="Genomic_DNA"/>
</dbReference>
<comment type="cofactor">
    <cofactor evidence="1">
        <name>FMN</name>
        <dbReference type="ChEBI" id="CHEBI:58210"/>
    </cofactor>
</comment>
<gene>
    <name evidence="9" type="ORF">SAMN04490243_2697</name>
</gene>
<sequence length="387" mass="42810">MRHAGSINFNPRYPTVGDLREKAARRIPGFAFDYLDRGCNQQVNLRRNRSDLEEVILKPQYIGDFPGCNLETSVFGTTFAAPMGMAPIGLQGMIWPGAPEILARAMFTHNLPFILSTVSTASLEEIARITEGKFWFQFYHPAADAVRDDLLDRAWASGCRTLVLLCDTPTFGFRPGEIRNGLSMPPRLVPSNLWQMARCPAWTWATLKKGMPGFANLHAYMPKRMNLRELGNFMDGFFDKRMTEAKLSYIRDRWKGKLVVKGVSTPEDAEAAVRLGMDGIIVSNHGGRQLDAGPSSIASLQEIAPAYGDRITVMMDSGLRNGPDIARAVASGAKMTFLGRAFMYAVAALGNAGGEHGIHLLKTQLQQIMEQLGCRTTADLPTHREPF</sequence>
<dbReference type="PIRSF" id="PIRSF000138">
    <property type="entry name" value="Al-hdrx_acd_dh"/>
    <property type="match status" value="1"/>
</dbReference>
<evidence type="ECO:0000256" key="3">
    <source>
        <dbReference type="ARBA" id="ARBA00022643"/>
    </source>
</evidence>
<feature type="binding site" evidence="7">
    <location>
        <position position="116"/>
    </location>
    <ligand>
        <name>FMN</name>
        <dbReference type="ChEBI" id="CHEBI:58210"/>
    </ligand>
</feature>
<dbReference type="AlphaFoldDB" id="A0A1I6HFP2"/>